<dbReference type="InterPro" id="IPR005111">
    <property type="entry name" value="MoeA_C_domain_IV"/>
</dbReference>
<name>A0A3S0X2B6_9GAMM</name>
<dbReference type="OrthoDB" id="9804758at2"/>
<keyword evidence="5 11" id="KW-0500">Molybdenum</keyword>
<evidence type="ECO:0000256" key="4">
    <source>
        <dbReference type="ARBA" id="ARBA00010763"/>
    </source>
</evidence>
<evidence type="ECO:0000313" key="13">
    <source>
        <dbReference type="EMBL" id="RUR47524.1"/>
    </source>
</evidence>
<gene>
    <name evidence="13" type="ORF">ELY37_04465</name>
</gene>
<dbReference type="Pfam" id="PF00994">
    <property type="entry name" value="MoCF_biosynth"/>
    <property type="match status" value="1"/>
</dbReference>
<comment type="similarity">
    <text evidence="4 11">Belongs to the MoeA family.</text>
</comment>
<keyword evidence="9 11" id="KW-0501">Molybdenum cofactor biosynthesis</keyword>
<dbReference type="SUPFAM" id="SSF63882">
    <property type="entry name" value="MoeA N-terminal region -like"/>
    <property type="match status" value="1"/>
</dbReference>
<dbReference type="InterPro" id="IPR036135">
    <property type="entry name" value="MoeA_linker/N_sf"/>
</dbReference>
<dbReference type="EMBL" id="RZHD01000004">
    <property type="protein sequence ID" value="RUR47524.1"/>
    <property type="molecule type" value="Genomic_DNA"/>
</dbReference>
<comment type="catalytic activity">
    <reaction evidence="10">
        <text>adenylyl-molybdopterin + molybdate = Mo-molybdopterin + AMP + H(+)</text>
        <dbReference type="Rhea" id="RHEA:35047"/>
        <dbReference type="ChEBI" id="CHEBI:15378"/>
        <dbReference type="ChEBI" id="CHEBI:36264"/>
        <dbReference type="ChEBI" id="CHEBI:62727"/>
        <dbReference type="ChEBI" id="CHEBI:71302"/>
        <dbReference type="ChEBI" id="CHEBI:456215"/>
        <dbReference type="EC" id="2.10.1.1"/>
    </reaction>
</comment>
<comment type="pathway">
    <text evidence="3 11">Cofactor biosynthesis; molybdopterin biosynthesis.</text>
</comment>
<dbReference type="PANTHER" id="PTHR10192:SF5">
    <property type="entry name" value="GEPHYRIN"/>
    <property type="match status" value="1"/>
</dbReference>
<dbReference type="Gene3D" id="3.40.980.10">
    <property type="entry name" value="MoaB/Mog-like domain"/>
    <property type="match status" value="1"/>
</dbReference>
<dbReference type="UniPathway" id="UPA00344"/>
<dbReference type="CDD" id="cd00887">
    <property type="entry name" value="MoeA"/>
    <property type="match status" value="1"/>
</dbReference>
<dbReference type="AlphaFoldDB" id="A0A3S0X2B6"/>
<dbReference type="EC" id="2.10.1.1" evidence="11"/>
<keyword evidence="7 11" id="KW-0479">Metal-binding</keyword>
<dbReference type="RefSeq" id="WP_126952096.1">
    <property type="nucleotide sequence ID" value="NZ_RZHD01000004.1"/>
</dbReference>
<comment type="cofactor">
    <cofactor evidence="1 11">
        <name>Mg(2+)</name>
        <dbReference type="ChEBI" id="CHEBI:18420"/>
    </cofactor>
</comment>
<dbReference type="Gene3D" id="2.170.190.11">
    <property type="entry name" value="Molybdopterin biosynthesis moea protein, domain 3"/>
    <property type="match status" value="1"/>
</dbReference>
<sequence length="401" mass="42449">MAELQPIETALEALLQNVGPLEAERVPLEDAAGRVLAEDVLATLNVPPFDNSAMDGYALRAFDAGKRLPVSQRIAAGSPARPLEAGTCARIFTGGEIPPGADCVVMQERVTLEGDTAHLPEDIPEGDNIRLMGRDVRKGERLLAAGERLEAAALGHLAGQGVTQVSVRRRPRVALLSTGDEIIEPGTPLKPGQLYNSNRPMLKRLLENFGAEVVRLISVPDDANQTRALLEQAANEADVVVSTGGVSVGEEDHVKAALEALGQLDMWKLAIRPGKPLALGRLPRADGSQARFVGLPGNPVSGFVGAWLFLRPLMGVLLGCPTLVELPALSVTADFATSTGPRQHYMRVALEFTPKGITASAFADQNSAVLSSCIKADALAVIPPHHQVVQGDVINCLWLAG</sequence>
<evidence type="ECO:0000256" key="11">
    <source>
        <dbReference type="RuleBase" id="RU365090"/>
    </source>
</evidence>
<dbReference type="PANTHER" id="PTHR10192">
    <property type="entry name" value="MOLYBDOPTERIN BIOSYNTHESIS PROTEIN"/>
    <property type="match status" value="1"/>
</dbReference>
<dbReference type="GO" id="GO:0061599">
    <property type="term" value="F:molybdopterin molybdotransferase activity"/>
    <property type="evidence" value="ECO:0007669"/>
    <property type="project" value="UniProtKB-UniRule"/>
</dbReference>
<keyword evidence="14" id="KW-1185">Reference proteome</keyword>
<dbReference type="SMART" id="SM00852">
    <property type="entry name" value="MoCF_biosynth"/>
    <property type="match status" value="1"/>
</dbReference>
<dbReference type="InterPro" id="IPR036688">
    <property type="entry name" value="MoeA_C_domain_IV_sf"/>
</dbReference>
<dbReference type="GO" id="GO:0046872">
    <property type="term" value="F:metal ion binding"/>
    <property type="evidence" value="ECO:0007669"/>
    <property type="project" value="UniProtKB-UniRule"/>
</dbReference>
<evidence type="ECO:0000256" key="6">
    <source>
        <dbReference type="ARBA" id="ARBA00022679"/>
    </source>
</evidence>
<dbReference type="Gene3D" id="2.40.340.10">
    <property type="entry name" value="MoeA, C-terminal, domain IV"/>
    <property type="match status" value="1"/>
</dbReference>
<dbReference type="Pfam" id="PF03454">
    <property type="entry name" value="MoeA_C"/>
    <property type="match status" value="1"/>
</dbReference>
<comment type="caution">
    <text evidence="13">The sequence shown here is derived from an EMBL/GenBank/DDBJ whole genome shotgun (WGS) entry which is preliminary data.</text>
</comment>
<dbReference type="InterPro" id="IPR036425">
    <property type="entry name" value="MoaB/Mog-like_dom_sf"/>
</dbReference>
<dbReference type="SUPFAM" id="SSF53218">
    <property type="entry name" value="Molybdenum cofactor biosynthesis proteins"/>
    <property type="match status" value="1"/>
</dbReference>
<comment type="function">
    <text evidence="2 11">Catalyzes the insertion of molybdate into adenylated molybdopterin with the concomitant release of AMP.</text>
</comment>
<dbReference type="GO" id="GO:0005829">
    <property type="term" value="C:cytosol"/>
    <property type="evidence" value="ECO:0007669"/>
    <property type="project" value="TreeGrafter"/>
</dbReference>
<dbReference type="PROSITE" id="PS01079">
    <property type="entry name" value="MOCF_BIOSYNTHESIS_2"/>
    <property type="match status" value="1"/>
</dbReference>
<protein>
    <recommendedName>
        <fullName evidence="11">Molybdopterin molybdenumtransferase</fullName>
        <ecNumber evidence="11">2.10.1.1</ecNumber>
    </recommendedName>
</protein>
<keyword evidence="8 11" id="KW-0460">Magnesium</keyword>
<evidence type="ECO:0000256" key="3">
    <source>
        <dbReference type="ARBA" id="ARBA00005046"/>
    </source>
</evidence>
<accession>A0A3S0X2B6</accession>
<dbReference type="FunFam" id="3.40.980.10:FF:000004">
    <property type="entry name" value="Molybdopterin molybdenumtransferase"/>
    <property type="match status" value="1"/>
</dbReference>
<evidence type="ECO:0000256" key="2">
    <source>
        <dbReference type="ARBA" id="ARBA00002901"/>
    </source>
</evidence>
<dbReference type="NCBIfam" id="NF045515">
    <property type="entry name" value="Glp_gephyrin"/>
    <property type="match status" value="1"/>
</dbReference>
<dbReference type="GO" id="GO:0006777">
    <property type="term" value="P:Mo-molybdopterin cofactor biosynthetic process"/>
    <property type="evidence" value="ECO:0007669"/>
    <property type="project" value="UniProtKB-UniRule"/>
</dbReference>
<dbReference type="NCBIfam" id="TIGR00177">
    <property type="entry name" value="molyb_syn"/>
    <property type="match status" value="1"/>
</dbReference>
<dbReference type="Gene3D" id="3.90.105.10">
    <property type="entry name" value="Molybdopterin biosynthesis moea protein, domain 2"/>
    <property type="match status" value="1"/>
</dbReference>
<evidence type="ECO:0000256" key="9">
    <source>
        <dbReference type="ARBA" id="ARBA00023150"/>
    </source>
</evidence>
<feature type="domain" description="MoaB/Mog" evidence="12">
    <location>
        <begin position="174"/>
        <end position="316"/>
    </location>
</feature>
<evidence type="ECO:0000256" key="1">
    <source>
        <dbReference type="ARBA" id="ARBA00001946"/>
    </source>
</evidence>
<evidence type="ECO:0000256" key="8">
    <source>
        <dbReference type="ARBA" id="ARBA00022842"/>
    </source>
</evidence>
<evidence type="ECO:0000256" key="7">
    <source>
        <dbReference type="ARBA" id="ARBA00022723"/>
    </source>
</evidence>
<evidence type="ECO:0000256" key="10">
    <source>
        <dbReference type="ARBA" id="ARBA00047317"/>
    </source>
</evidence>
<dbReference type="InterPro" id="IPR008284">
    <property type="entry name" value="MoCF_biosynth_CS"/>
</dbReference>
<evidence type="ECO:0000313" key="14">
    <source>
        <dbReference type="Proteomes" id="UP000286912"/>
    </source>
</evidence>
<reference evidence="13 14" key="1">
    <citation type="submission" date="2018-12" db="EMBL/GenBank/DDBJ databases">
        <title>three novel Halomonas strain isolated from plants.</title>
        <authorList>
            <person name="Sun C."/>
        </authorList>
    </citation>
    <scope>NUCLEOTIDE SEQUENCE [LARGE SCALE GENOMIC DNA]</scope>
    <source>
        <strain evidence="13 14">RC</strain>
    </source>
</reference>
<evidence type="ECO:0000256" key="5">
    <source>
        <dbReference type="ARBA" id="ARBA00022505"/>
    </source>
</evidence>
<dbReference type="Proteomes" id="UP000286912">
    <property type="component" value="Unassembled WGS sequence"/>
</dbReference>
<proteinExistence type="inferred from homology"/>
<dbReference type="InterPro" id="IPR038987">
    <property type="entry name" value="MoeA-like"/>
</dbReference>
<dbReference type="InterPro" id="IPR005110">
    <property type="entry name" value="MoeA_linker/N"/>
</dbReference>
<keyword evidence="6 11" id="KW-0808">Transferase</keyword>
<dbReference type="InterPro" id="IPR001453">
    <property type="entry name" value="MoaB/Mog_dom"/>
</dbReference>
<organism evidence="13 14">
    <name type="scientific">Vreelandella populi</name>
    <dbReference type="NCBI Taxonomy" id="2498858"/>
    <lineage>
        <taxon>Bacteria</taxon>
        <taxon>Pseudomonadati</taxon>
        <taxon>Pseudomonadota</taxon>
        <taxon>Gammaproteobacteria</taxon>
        <taxon>Oceanospirillales</taxon>
        <taxon>Halomonadaceae</taxon>
        <taxon>Vreelandella</taxon>
    </lineage>
</organism>
<dbReference type="Pfam" id="PF03453">
    <property type="entry name" value="MoeA_N"/>
    <property type="match status" value="1"/>
</dbReference>
<dbReference type="SUPFAM" id="SSF63867">
    <property type="entry name" value="MoeA C-terminal domain-like"/>
    <property type="match status" value="1"/>
</dbReference>
<evidence type="ECO:0000259" key="12">
    <source>
        <dbReference type="SMART" id="SM00852"/>
    </source>
</evidence>